<dbReference type="GO" id="GO:0004640">
    <property type="term" value="F:phosphoribosylanthranilate isomerase activity"/>
    <property type="evidence" value="ECO:0007669"/>
    <property type="project" value="TreeGrafter"/>
</dbReference>
<dbReference type="InterPro" id="IPR011060">
    <property type="entry name" value="RibuloseP-bd_barrel"/>
</dbReference>
<keyword evidence="4 9" id="KW-0028">Amino-acid biosynthesis</keyword>
<comment type="pathway">
    <text evidence="2 9">Amino-acid biosynthesis; L-tryptophan biosynthesis; L-tryptophan from chorismate: step 4/5.</text>
</comment>
<dbReference type="GO" id="GO:0000162">
    <property type="term" value="P:L-tryptophan biosynthetic process"/>
    <property type="evidence" value="ECO:0007669"/>
    <property type="project" value="UniProtKB-UniRule"/>
</dbReference>
<evidence type="ECO:0000256" key="4">
    <source>
        <dbReference type="ARBA" id="ARBA00022605"/>
    </source>
</evidence>
<dbReference type="SUPFAM" id="SSF51366">
    <property type="entry name" value="Ribulose-phoshate binding barrel"/>
    <property type="match status" value="1"/>
</dbReference>
<dbReference type="PANTHER" id="PTHR22854">
    <property type="entry name" value="TRYPTOPHAN BIOSYNTHESIS PROTEIN"/>
    <property type="match status" value="1"/>
</dbReference>
<evidence type="ECO:0000313" key="12">
    <source>
        <dbReference type="Proteomes" id="UP001431656"/>
    </source>
</evidence>
<dbReference type="Gene3D" id="3.20.20.70">
    <property type="entry name" value="Aldolase class I"/>
    <property type="match status" value="1"/>
</dbReference>
<dbReference type="PROSITE" id="PS00614">
    <property type="entry name" value="IGPS"/>
    <property type="match status" value="1"/>
</dbReference>
<evidence type="ECO:0000256" key="8">
    <source>
        <dbReference type="ARBA" id="ARBA00023239"/>
    </source>
</evidence>
<reference evidence="11" key="1">
    <citation type="journal article" date="2024" name="Int. J. Syst. Evol. Microbiol.">
        <title>Brooklawnia propionicigenes sp. nov., a facultatively anaerobic, propionate-producing bacterium isolated from a methanogenic reactor treating waste from cattle farms.</title>
        <authorList>
            <person name="Akita Y."/>
            <person name="Ueki A."/>
            <person name="Tonouchi A."/>
            <person name="Sugawara Y."/>
            <person name="Honma S."/>
            <person name="Kaku N."/>
            <person name="Ueki K."/>
        </authorList>
    </citation>
    <scope>NUCLEOTIDE SEQUENCE</scope>
    <source>
        <strain evidence="11">SH051</strain>
    </source>
</reference>
<accession>A0AAN0KFM3</accession>
<dbReference type="EC" id="4.1.1.48" evidence="9"/>
<dbReference type="Proteomes" id="UP001431656">
    <property type="component" value="Chromosome"/>
</dbReference>
<comment type="similarity">
    <text evidence="3 9">Belongs to the TrpC family.</text>
</comment>
<keyword evidence="7 9" id="KW-0057">Aromatic amino acid biosynthesis</keyword>
<dbReference type="EMBL" id="AP028056">
    <property type="protein sequence ID" value="BEH03544.1"/>
    <property type="molecule type" value="Genomic_DNA"/>
</dbReference>
<evidence type="ECO:0000256" key="1">
    <source>
        <dbReference type="ARBA" id="ARBA00001633"/>
    </source>
</evidence>
<organism evidence="11 12">
    <name type="scientific">Brooklawnia propionicigenes</name>
    <dbReference type="NCBI Taxonomy" id="3041175"/>
    <lineage>
        <taxon>Bacteria</taxon>
        <taxon>Bacillati</taxon>
        <taxon>Actinomycetota</taxon>
        <taxon>Actinomycetes</taxon>
        <taxon>Propionibacteriales</taxon>
        <taxon>Propionibacteriaceae</taxon>
        <taxon>Brooklawnia</taxon>
    </lineage>
</organism>
<sequence>MSTVLDQIIAGVRDDLADRQSQTPLDQVIAQIETAPAVRDPMPAFRAPQLSIICEVKRSSPSKGSLAEISDPAELALAYAGGGAAAISVLTEQRRFGGSLADLDLVRWRVDQPILRKDFTVEPYQIYEARAHGADLILLIVAALDDKQLSRLHQLTTELGMTALVEVHTPEEARRAVALGAELIGVNNRNLKTLDVDLSMFERIAGAIPDGVVKVAESGIKSPAHAARVSAAGAHAILVGEALVTDAHPGAAIAAMIAAGSINSQE</sequence>
<evidence type="ECO:0000259" key="10">
    <source>
        <dbReference type="Pfam" id="PF00218"/>
    </source>
</evidence>
<dbReference type="FunFam" id="3.20.20.70:FF:000024">
    <property type="entry name" value="Indole-3-glycerol phosphate synthase"/>
    <property type="match status" value="1"/>
</dbReference>
<dbReference type="GO" id="GO:0004425">
    <property type="term" value="F:indole-3-glycerol-phosphate synthase activity"/>
    <property type="evidence" value="ECO:0007669"/>
    <property type="project" value="UniProtKB-UniRule"/>
</dbReference>
<evidence type="ECO:0000256" key="2">
    <source>
        <dbReference type="ARBA" id="ARBA00004696"/>
    </source>
</evidence>
<dbReference type="InterPro" id="IPR045186">
    <property type="entry name" value="Indole-3-glycerol_P_synth"/>
</dbReference>
<dbReference type="RefSeq" id="WP_286266138.1">
    <property type="nucleotide sequence ID" value="NZ_AP028056.1"/>
</dbReference>
<gene>
    <name evidence="9 11" type="primary">trpC</name>
    <name evidence="11" type="ORF">brsh051_28250</name>
</gene>
<dbReference type="PANTHER" id="PTHR22854:SF2">
    <property type="entry name" value="INDOLE-3-GLYCEROL-PHOSPHATE SYNTHASE"/>
    <property type="match status" value="1"/>
</dbReference>
<dbReference type="HAMAP" id="MF_00134_B">
    <property type="entry name" value="IGPS_B"/>
    <property type="match status" value="1"/>
</dbReference>
<keyword evidence="8 9" id="KW-0456">Lyase</keyword>
<keyword evidence="5 9" id="KW-0210">Decarboxylase</keyword>
<dbReference type="NCBIfam" id="NF001369">
    <property type="entry name" value="PRK00278.1-1"/>
    <property type="match status" value="1"/>
</dbReference>
<dbReference type="NCBIfam" id="NF001377">
    <property type="entry name" value="PRK00278.2-4"/>
    <property type="match status" value="1"/>
</dbReference>
<dbReference type="Pfam" id="PF00218">
    <property type="entry name" value="IGPS"/>
    <property type="match status" value="1"/>
</dbReference>
<keyword evidence="6 9" id="KW-0822">Tryptophan biosynthesis</keyword>
<evidence type="ECO:0000256" key="3">
    <source>
        <dbReference type="ARBA" id="ARBA00008737"/>
    </source>
</evidence>
<evidence type="ECO:0000256" key="9">
    <source>
        <dbReference type="HAMAP-Rule" id="MF_00134"/>
    </source>
</evidence>
<evidence type="ECO:0000256" key="6">
    <source>
        <dbReference type="ARBA" id="ARBA00022822"/>
    </source>
</evidence>
<evidence type="ECO:0000313" key="11">
    <source>
        <dbReference type="EMBL" id="BEH03544.1"/>
    </source>
</evidence>
<evidence type="ECO:0000256" key="5">
    <source>
        <dbReference type="ARBA" id="ARBA00022793"/>
    </source>
</evidence>
<dbReference type="InterPro" id="IPR013798">
    <property type="entry name" value="Indole-3-glycerol_P_synth_dom"/>
</dbReference>
<dbReference type="KEGG" id="broo:brsh051_28250"/>
<evidence type="ECO:0000256" key="7">
    <source>
        <dbReference type="ARBA" id="ARBA00023141"/>
    </source>
</evidence>
<keyword evidence="12" id="KW-1185">Reference proteome</keyword>
<proteinExistence type="inferred from homology"/>
<dbReference type="InterPro" id="IPR001468">
    <property type="entry name" value="Indole-3-GlycerolPSynthase_CS"/>
</dbReference>
<dbReference type="InterPro" id="IPR013785">
    <property type="entry name" value="Aldolase_TIM"/>
</dbReference>
<name>A0AAN0KFM3_9ACTN</name>
<dbReference type="CDD" id="cd00331">
    <property type="entry name" value="IGPS"/>
    <property type="match status" value="1"/>
</dbReference>
<dbReference type="AlphaFoldDB" id="A0AAN0KFM3"/>
<feature type="domain" description="Indole-3-glycerol phosphate synthase" evidence="10">
    <location>
        <begin position="5"/>
        <end position="254"/>
    </location>
</feature>
<protein>
    <recommendedName>
        <fullName evidence="9">Indole-3-glycerol phosphate synthase</fullName>
        <shortName evidence="9">IGPS</shortName>
        <ecNumber evidence="9">4.1.1.48</ecNumber>
    </recommendedName>
</protein>
<comment type="catalytic activity">
    <reaction evidence="1 9">
        <text>1-(2-carboxyphenylamino)-1-deoxy-D-ribulose 5-phosphate + H(+) = (1S,2R)-1-C-(indol-3-yl)glycerol 3-phosphate + CO2 + H2O</text>
        <dbReference type="Rhea" id="RHEA:23476"/>
        <dbReference type="ChEBI" id="CHEBI:15377"/>
        <dbReference type="ChEBI" id="CHEBI:15378"/>
        <dbReference type="ChEBI" id="CHEBI:16526"/>
        <dbReference type="ChEBI" id="CHEBI:58613"/>
        <dbReference type="ChEBI" id="CHEBI:58866"/>
        <dbReference type="EC" id="4.1.1.48"/>
    </reaction>
</comment>